<protein>
    <submittedName>
        <fullName evidence="3">BZIP domain-containing protein</fullName>
    </submittedName>
</protein>
<sequence length="176" mass="20013">MNSSRSVSSGNSSPSTCSEASSSRSSPCYDHVFPSTSKNHSGSNDLTIRARKPKRVHAGKHRPFSVKRRGSPRKGLHKIAARKHKKARRSNPDLEFERELLKEIKQVKALQAKTRALEEAGREMELQISSLDRRLQSFKQTVYQRQAVISTVITTLVLSQQDSTGFEYEFEQYEYL</sequence>
<keyword evidence="2" id="KW-1185">Reference proteome</keyword>
<evidence type="ECO:0000313" key="3">
    <source>
        <dbReference type="WBParaSite" id="L893_g511.t1"/>
    </source>
</evidence>
<dbReference type="AlphaFoldDB" id="A0A1I8AEG9"/>
<feature type="region of interest" description="Disordered" evidence="1">
    <location>
        <begin position="1"/>
        <end position="92"/>
    </location>
</feature>
<feature type="compositionally biased region" description="Polar residues" evidence="1">
    <location>
        <begin position="34"/>
        <end position="46"/>
    </location>
</feature>
<organism evidence="2 3">
    <name type="scientific">Steinernema glaseri</name>
    <dbReference type="NCBI Taxonomy" id="37863"/>
    <lineage>
        <taxon>Eukaryota</taxon>
        <taxon>Metazoa</taxon>
        <taxon>Ecdysozoa</taxon>
        <taxon>Nematoda</taxon>
        <taxon>Chromadorea</taxon>
        <taxon>Rhabditida</taxon>
        <taxon>Tylenchina</taxon>
        <taxon>Panagrolaimomorpha</taxon>
        <taxon>Strongyloidoidea</taxon>
        <taxon>Steinernematidae</taxon>
        <taxon>Steinernema</taxon>
    </lineage>
</organism>
<dbReference type="WBParaSite" id="L893_g511.t1">
    <property type="protein sequence ID" value="L893_g511.t1"/>
    <property type="gene ID" value="L893_g511"/>
</dbReference>
<feature type="compositionally biased region" description="Basic residues" evidence="1">
    <location>
        <begin position="49"/>
        <end position="89"/>
    </location>
</feature>
<proteinExistence type="predicted"/>
<dbReference type="Proteomes" id="UP000095287">
    <property type="component" value="Unplaced"/>
</dbReference>
<name>A0A1I8AEG9_9BILA</name>
<accession>A0A1I8AEG9</accession>
<feature type="compositionally biased region" description="Low complexity" evidence="1">
    <location>
        <begin position="1"/>
        <end position="26"/>
    </location>
</feature>
<reference evidence="3" key="1">
    <citation type="submission" date="2016-11" db="UniProtKB">
        <authorList>
            <consortium name="WormBaseParasite"/>
        </authorList>
    </citation>
    <scope>IDENTIFICATION</scope>
</reference>
<evidence type="ECO:0000313" key="2">
    <source>
        <dbReference type="Proteomes" id="UP000095287"/>
    </source>
</evidence>
<evidence type="ECO:0000256" key="1">
    <source>
        <dbReference type="SAM" id="MobiDB-lite"/>
    </source>
</evidence>